<keyword evidence="3" id="KW-1185">Reference proteome</keyword>
<dbReference type="InterPro" id="IPR006311">
    <property type="entry name" value="TAT_signal"/>
</dbReference>
<dbReference type="PROSITE" id="PS51318">
    <property type="entry name" value="TAT"/>
    <property type="match status" value="1"/>
</dbReference>
<dbReference type="Gene3D" id="2.130.10.10">
    <property type="entry name" value="YVTN repeat-like/Quinoprotein amine dehydrogenase"/>
    <property type="match status" value="1"/>
</dbReference>
<gene>
    <name evidence="2" type="ORF">GCM10010170_093370</name>
</gene>
<sequence length="370" mass="38289">MNERRLSRRGLLVAGLGASAVAVGAGAAWYGGRFSGPATLRWRKPLPVPADDLYLTGDTLLASGPGLTAYAAGDGAVRWKADIGRGDIAPGRSGTAPFSSDRDSFAIRTASSGSAVIRVAGLGDGAERWRRSFEGFLGSALLTWGGTVVASADSASGRGLGAFDATGQRWWHALEEADDGPFDLAAGSDTVVVAGRRFSAHNAADGTRRWSLAAGDGLAFGRPALHGDFAVALGMRYIDADFGYRNLAVHGIDVAKGEVRWSYAAPGGFLLDGVPPKAGSTVLAVHEDGTLTGLDVSSGWERWSGRGDATDLAVLGERLFVARAEGVLEVNPATGDTGEVLPERDAYRLAASGSRLAVAAGDTLALYDVR</sequence>
<dbReference type="EMBL" id="BAAARV010000096">
    <property type="protein sequence ID" value="GAA2384164.1"/>
    <property type="molecule type" value="Genomic_DNA"/>
</dbReference>
<evidence type="ECO:0000313" key="2">
    <source>
        <dbReference type="EMBL" id="GAA2384164.1"/>
    </source>
</evidence>
<evidence type="ECO:0000313" key="3">
    <source>
        <dbReference type="Proteomes" id="UP001501444"/>
    </source>
</evidence>
<name>A0ABN3HMW1_9ACTN</name>
<dbReference type="Pfam" id="PF13360">
    <property type="entry name" value="PQQ_2"/>
    <property type="match status" value="1"/>
</dbReference>
<dbReference type="InterPro" id="IPR002372">
    <property type="entry name" value="PQQ_rpt_dom"/>
</dbReference>
<dbReference type="SUPFAM" id="SSF50998">
    <property type="entry name" value="Quinoprotein alcohol dehydrogenase-like"/>
    <property type="match status" value="1"/>
</dbReference>
<dbReference type="InterPro" id="IPR015943">
    <property type="entry name" value="WD40/YVTN_repeat-like_dom_sf"/>
</dbReference>
<dbReference type="InterPro" id="IPR011047">
    <property type="entry name" value="Quinoprotein_ADH-like_sf"/>
</dbReference>
<protein>
    <recommendedName>
        <fullName evidence="1">Pyrrolo-quinoline quinone repeat domain-containing protein</fullName>
    </recommendedName>
</protein>
<dbReference type="PANTHER" id="PTHR34512">
    <property type="entry name" value="CELL SURFACE PROTEIN"/>
    <property type="match status" value="1"/>
</dbReference>
<organism evidence="2 3">
    <name type="scientific">Dactylosporangium salmoneum</name>
    <dbReference type="NCBI Taxonomy" id="53361"/>
    <lineage>
        <taxon>Bacteria</taxon>
        <taxon>Bacillati</taxon>
        <taxon>Actinomycetota</taxon>
        <taxon>Actinomycetes</taxon>
        <taxon>Micromonosporales</taxon>
        <taxon>Micromonosporaceae</taxon>
        <taxon>Dactylosporangium</taxon>
    </lineage>
</organism>
<proteinExistence type="predicted"/>
<feature type="domain" description="Pyrrolo-quinoline quinone repeat" evidence="1">
    <location>
        <begin position="199"/>
        <end position="336"/>
    </location>
</feature>
<accession>A0ABN3HMW1</accession>
<dbReference type="RefSeq" id="WP_344619151.1">
    <property type="nucleotide sequence ID" value="NZ_BAAARV010000096.1"/>
</dbReference>
<evidence type="ECO:0000259" key="1">
    <source>
        <dbReference type="Pfam" id="PF13360"/>
    </source>
</evidence>
<dbReference type="Proteomes" id="UP001501444">
    <property type="component" value="Unassembled WGS sequence"/>
</dbReference>
<reference evidence="2 3" key="1">
    <citation type="journal article" date="2019" name="Int. J. Syst. Evol. Microbiol.">
        <title>The Global Catalogue of Microorganisms (GCM) 10K type strain sequencing project: providing services to taxonomists for standard genome sequencing and annotation.</title>
        <authorList>
            <consortium name="The Broad Institute Genomics Platform"/>
            <consortium name="The Broad Institute Genome Sequencing Center for Infectious Disease"/>
            <person name="Wu L."/>
            <person name="Ma J."/>
        </authorList>
    </citation>
    <scope>NUCLEOTIDE SEQUENCE [LARGE SCALE GENOMIC DNA]</scope>
    <source>
        <strain evidence="2 3">JCM 3272</strain>
    </source>
</reference>
<comment type="caution">
    <text evidence="2">The sequence shown here is derived from an EMBL/GenBank/DDBJ whole genome shotgun (WGS) entry which is preliminary data.</text>
</comment>
<dbReference type="PANTHER" id="PTHR34512:SF30">
    <property type="entry name" value="OUTER MEMBRANE PROTEIN ASSEMBLY FACTOR BAMB"/>
    <property type="match status" value="1"/>
</dbReference>